<dbReference type="EMBL" id="HAEJ01004353">
    <property type="protein sequence ID" value="SBS44810.1"/>
    <property type="molecule type" value="Transcribed_RNA"/>
</dbReference>
<evidence type="ECO:0000256" key="1">
    <source>
        <dbReference type="SAM" id="MobiDB-lite"/>
    </source>
</evidence>
<evidence type="ECO:0000313" key="2">
    <source>
        <dbReference type="EMBL" id="SBS44810.1"/>
    </source>
</evidence>
<sequence>ALITTGSHQGLQKNNSCLDGLQQQKPHQVSLLSPQNRKPRQQLTQDHQKWKTFPGVMSLDFICNIQMDGSEFGATNMKTWIHPALYSDYSCRCNGVLVPLWTSKNYLSLV</sequence>
<proteinExistence type="predicted"/>
<protein>
    <submittedName>
        <fullName evidence="2">Uncharacterized protein</fullName>
    </submittedName>
</protein>
<feature type="compositionally biased region" description="Polar residues" evidence="1">
    <location>
        <begin position="24"/>
        <end position="45"/>
    </location>
</feature>
<organism evidence="2">
    <name type="scientific">Nothobranchius furzeri</name>
    <name type="common">Turquoise killifish</name>
    <dbReference type="NCBI Taxonomy" id="105023"/>
    <lineage>
        <taxon>Eukaryota</taxon>
        <taxon>Metazoa</taxon>
        <taxon>Chordata</taxon>
        <taxon>Craniata</taxon>
        <taxon>Vertebrata</taxon>
        <taxon>Euteleostomi</taxon>
        <taxon>Actinopterygii</taxon>
        <taxon>Neopterygii</taxon>
        <taxon>Teleostei</taxon>
        <taxon>Neoteleostei</taxon>
        <taxon>Acanthomorphata</taxon>
        <taxon>Ovalentaria</taxon>
        <taxon>Atherinomorphae</taxon>
        <taxon>Cyprinodontiformes</taxon>
        <taxon>Nothobranchiidae</taxon>
        <taxon>Nothobranchius</taxon>
    </lineage>
</organism>
<accession>A0A1A8U9M4</accession>
<feature type="region of interest" description="Disordered" evidence="1">
    <location>
        <begin position="24"/>
        <end position="47"/>
    </location>
</feature>
<gene>
    <name evidence="2" type="primary">Nfu_g_1_017609</name>
</gene>
<feature type="non-terminal residue" evidence="2">
    <location>
        <position position="110"/>
    </location>
</feature>
<reference evidence="2" key="2">
    <citation type="submission" date="2016-06" db="EMBL/GenBank/DDBJ databases">
        <title>The genome of a short-lived fish provides insights into sex chromosome evolution and the genetic control of aging.</title>
        <authorList>
            <person name="Reichwald K."/>
            <person name="Felder M."/>
            <person name="Petzold A."/>
            <person name="Koch P."/>
            <person name="Groth M."/>
            <person name="Platzer M."/>
        </authorList>
    </citation>
    <scope>NUCLEOTIDE SEQUENCE</scope>
    <source>
        <tissue evidence="2">Brain</tissue>
    </source>
</reference>
<reference evidence="2" key="1">
    <citation type="submission" date="2016-05" db="EMBL/GenBank/DDBJ databases">
        <authorList>
            <person name="Lavstsen T."/>
            <person name="Jespersen J.S."/>
        </authorList>
    </citation>
    <scope>NUCLEOTIDE SEQUENCE</scope>
    <source>
        <tissue evidence="2">Brain</tissue>
    </source>
</reference>
<name>A0A1A8U9M4_NOTFU</name>
<feature type="non-terminal residue" evidence="2">
    <location>
        <position position="1"/>
    </location>
</feature>
<dbReference type="AlphaFoldDB" id="A0A1A8U9M4"/>